<organismHost>
    <name type="scientific">Saimiri sciureus</name>
    <name type="common">Common squirrel monkey</name>
    <dbReference type="NCBI Taxonomy" id="9521"/>
</organismHost>
<sequence length="45" mass="5027">MLVLHFSSYETEIFPHEKLATSVFLENGSLQVTSHNPTTTTGYVV</sequence>
<evidence type="ECO:0000313" key="1">
    <source>
        <dbReference type="EMBL" id="AAG36720.1"/>
    </source>
</evidence>
<dbReference type="EMBL" id="AF109908">
    <property type="protein sequence ID" value="AAG36720.1"/>
    <property type="molecule type" value="Genomic_DNA"/>
</dbReference>
<feature type="non-terminal residue" evidence="1">
    <location>
        <position position="45"/>
    </location>
</feature>
<reference evidence="1" key="2">
    <citation type="journal article" date="2001" name="J. Gen. Virol.">
        <title>Herpesvirus saimiri protein StpB associates with cellular Src.</title>
        <authorList>
            <person name="Hor S."/>
            <person name="Ensser A."/>
            <person name="Reiss C."/>
            <person name="Ballmer-Hofer K."/>
            <person name="Biesinger B."/>
        </authorList>
    </citation>
    <scope>NUCLEOTIDE SEQUENCE</scope>
    <source>
        <strain evidence="1">Herpesvirus saimiri</strain>
    </source>
</reference>
<organism evidence="1">
    <name type="scientific">Saimiriine herpesvirus 2</name>
    <name type="common">SaHV-2</name>
    <name type="synonym">Herpesvirus saimiri</name>
    <dbReference type="NCBI Taxonomy" id="10381"/>
    <lineage>
        <taxon>Viruses</taxon>
        <taxon>Duplodnaviria</taxon>
        <taxon>Heunggongvirae</taxon>
        <taxon>Peploviricota</taxon>
        <taxon>Herviviricetes</taxon>
        <taxon>Herpesvirales</taxon>
        <taxon>Orthoherpesviridae</taxon>
        <taxon>Gammaherpesvirinae</taxon>
        <taxon>Rhadinovirus</taxon>
        <taxon>Rhadinovirus saimiriinegamma2</taxon>
    </lineage>
</organism>
<accession>Q9DSS2</accession>
<reference evidence="1" key="1">
    <citation type="submission" date="1998-11" db="EMBL/GenBank/DDBJ databases">
        <authorList>
            <person name="Hoer S."/>
            <person name="Ensser A."/>
            <person name="Ballmer-Hofer K."/>
            <person name="Jung J.U."/>
            <person name="Biesinger B."/>
        </authorList>
    </citation>
    <scope>NUCLEOTIDE SEQUENCE</scope>
    <source>
        <strain evidence="1">Herpesvirus saimiri</strain>
    </source>
</reference>
<protein>
    <submittedName>
        <fullName evidence="1">Tegument protein</fullName>
    </submittedName>
</protein>
<name>Q9DSS2_SHV2</name>
<proteinExistence type="predicted"/>
<gene>
    <name evidence="1" type="primary">ORF3</name>
</gene>